<dbReference type="SUPFAM" id="SSF53335">
    <property type="entry name" value="S-adenosyl-L-methionine-dependent methyltransferases"/>
    <property type="match status" value="1"/>
</dbReference>
<name>A0ABY2TV45_9SPIR</name>
<gene>
    <name evidence="12" type="ORF">EZH24_00140</name>
</gene>
<dbReference type="PROSITE" id="PS00092">
    <property type="entry name" value="N6_MTASE"/>
    <property type="match status" value="1"/>
</dbReference>
<comment type="catalytic activity">
    <reaction evidence="7">
        <text>a 2'-deoxyadenosine in DNA + S-adenosyl-L-methionine = an N(6)-methyl-2'-deoxyadenosine in DNA + S-adenosyl-L-homocysteine + H(+)</text>
        <dbReference type="Rhea" id="RHEA:15197"/>
        <dbReference type="Rhea" id="RHEA-COMP:12418"/>
        <dbReference type="Rhea" id="RHEA-COMP:12419"/>
        <dbReference type="ChEBI" id="CHEBI:15378"/>
        <dbReference type="ChEBI" id="CHEBI:57856"/>
        <dbReference type="ChEBI" id="CHEBI:59789"/>
        <dbReference type="ChEBI" id="CHEBI:90615"/>
        <dbReference type="ChEBI" id="CHEBI:90616"/>
        <dbReference type="EC" id="2.1.1.72"/>
    </reaction>
</comment>
<dbReference type="InterPro" id="IPR023135">
    <property type="entry name" value="N6_DNA_MeTrfase_TaqI_C"/>
</dbReference>
<evidence type="ECO:0000256" key="5">
    <source>
        <dbReference type="ARBA" id="ARBA00022747"/>
    </source>
</evidence>
<feature type="domain" description="TaqI-like C-terminal specificity" evidence="9">
    <location>
        <begin position="1021"/>
        <end position="1133"/>
    </location>
</feature>
<reference evidence="12 13" key="1">
    <citation type="journal article" date="2019" name="Anaerobe">
        <title>Brachyspira catarrhinii sp. nov., an anaerobic intestinal spirochaete isolated from vervet monkeys may have been misidentified as Brachyspira aalborgi in previous studies.</title>
        <authorList>
            <person name="Phillips N.D."/>
            <person name="La T."/>
            <person name="Hampson D.J."/>
        </authorList>
    </citation>
    <scope>NUCLEOTIDE SEQUENCE [LARGE SCALE GENOMIC DNA]</scope>
    <source>
        <strain evidence="12 13">Z12</strain>
    </source>
</reference>
<evidence type="ECO:0000259" key="8">
    <source>
        <dbReference type="Pfam" id="PF07669"/>
    </source>
</evidence>
<evidence type="ECO:0000256" key="1">
    <source>
        <dbReference type="ARBA" id="ARBA00011900"/>
    </source>
</evidence>
<dbReference type="PRINTS" id="PR00507">
    <property type="entry name" value="N12N6MTFRASE"/>
</dbReference>
<evidence type="ECO:0000259" key="11">
    <source>
        <dbReference type="Pfam" id="PF25120"/>
    </source>
</evidence>
<feature type="domain" description="Type II methyltransferase M.TaqI-like" evidence="8">
    <location>
        <begin position="611"/>
        <end position="918"/>
    </location>
</feature>
<dbReference type="Proteomes" id="UP000310168">
    <property type="component" value="Unassembled WGS sequence"/>
</dbReference>
<feature type="domain" description="DUF7814" evidence="11">
    <location>
        <begin position="230"/>
        <end position="441"/>
    </location>
</feature>
<protein>
    <recommendedName>
        <fullName evidence="1">site-specific DNA-methyltransferase (adenine-specific)</fullName>
        <ecNumber evidence="1">2.1.1.72</ecNumber>
    </recommendedName>
</protein>
<comment type="caution">
    <text evidence="12">The sequence shown here is derived from an EMBL/GenBank/DDBJ whole genome shotgun (WGS) entry which is preliminary data.</text>
</comment>
<sequence>MKYKQILLEEFLKDFKAFSPSEQIISEFESDLNKLLINAQKEDSEEYQKNEINKFLNKVFDYDCNVRGKIDSAIYEDEAVRVIIETKSIKNKAEFVKDNSNNLESKAFYESILYFLRENITNRNNNITFIILATAEIFYIINAKDYLNNFAKNKEIIKAFKNCEENGGTDSGTSKFYEEVKNIIPKIENEIHYLRVDFKNILEKEKDKLGLLYILLSPQVLLKRTSYIDANTLNVEFYNELLYILGLKESKENGKIEYSETKNTFYDSISKTFKLDKENDFEDIFSLLITWNNRILFLRLLESMLLNFGHIEKPFLDLEYLPDFNNLNILFFDILAKKENERENISKRLEIIPYLNSSLFEKKELERAGKEIKFLQSNNLKIYQHSILKRDKQLNFKYLKNNKTEELPLLEYLFLFLHAYDFTTTSQDLQNNIKTNHDKLINSAVLGLVFEKLNGYKDGSFYTPSFITNYMCRQSLSKAVIEKFNSSLNWECKSIDDIQISLDRFITNKENFDKAIKIFNEIRICDPAVGSGHFLVSALNELLLIKFNLGLLIDEDGKKLKDVDLKLKNDEIVITDSENNIHNYKRPKHKNTDSHKIQRTIFFAKKEIIENNLFGVDINPNSCEITKLRLWIELLKYSYYKDIENKYLETLPNIDINIKCGNSIISRFDLRDSLKNIPKIDKLIKDYKCLVSKYKNADGESSKHSKKEIEIKINEIKENLTLNLKDPKTINRLEKEIQAHIDKYGMYLIDDKNLLSGLTYTKNLLEIEELSENEKEEAFESYGRIQVLRKKLDSVLSGKEYKNAFEWRLEFPEVLNEDGDFIGFDLVIGNPPYIDYREIDESTINLTKNYEINKNSNRPNIFCYFIEKGIEVANKNGILTFINPIAMLQSDFAYGTRKLLLEKGCINYIVDCSYIKVFDAASTYPTIYEFRKNKKQGSIKVILWKDDNFKHTHNIESYAKNEQLSINLSKHRINFKKTPCKKLGELGVLKWGTSQSGYGKKKILLSDFKKLNKSKQKNYKPIIQTADIKRYSIVWREEYIPTEIYSQNIQEDFKKPKIVIARMTKNIQASFDINKFYVGKSTLMIDLKENPYYILGILNSKLADFWYKYYFGATHLACGYVRYDIPYLKQLPIPIINSNNKKLANKIISLVGKIIKNKEKNSNANTFKFENEIDNLIYELYGLSKSEIKIIEKIKSK</sequence>
<dbReference type="InterPro" id="IPR056716">
    <property type="entry name" value="DUF7814"/>
</dbReference>
<organism evidence="12 13">
    <name type="scientific">Brachyspira catarrhinii</name>
    <dbReference type="NCBI Taxonomy" id="2528966"/>
    <lineage>
        <taxon>Bacteria</taxon>
        <taxon>Pseudomonadati</taxon>
        <taxon>Spirochaetota</taxon>
        <taxon>Spirochaetia</taxon>
        <taxon>Brachyspirales</taxon>
        <taxon>Brachyspiraceae</taxon>
        <taxon>Brachyspira</taxon>
    </lineage>
</organism>
<evidence type="ECO:0000256" key="2">
    <source>
        <dbReference type="ARBA" id="ARBA00022603"/>
    </source>
</evidence>
<dbReference type="Gene3D" id="3.40.50.150">
    <property type="entry name" value="Vaccinia Virus protein VP39"/>
    <property type="match status" value="1"/>
</dbReference>
<evidence type="ECO:0000259" key="9">
    <source>
        <dbReference type="Pfam" id="PF12950"/>
    </source>
</evidence>
<dbReference type="Pfam" id="PF25120">
    <property type="entry name" value="DUF7814"/>
    <property type="match status" value="1"/>
</dbReference>
<evidence type="ECO:0000313" key="13">
    <source>
        <dbReference type="Proteomes" id="UP000310168"/>
    </source>
</evidence>
<dbReference type="InterPro" id="IPR029063">
    <property type="entry name" value="SAM-dependent_MTases_sf"/>
</dbReference>
<feature type="domain" description="DUF7149" evidence="10">
    <location>
        <begin position="11"/>
        <end position="227"/>
    </location>
</feature>
<dbReference type="EMBL" id="SJDU01000002">
    <property type="protein sequence ID" value="TKZ36418.1"/>
    <property type="molecule type" value="Genomic_DNA"/>
</dbReference>
<dbReference type="InterPro" id="IPR025931">
    <property type="entry name" value="TaqI_C"/>
</dbReference>
<evidence type="ECO:0000256" key="7">
    <source>
        <dbReference type="ARBA" id="ARBA00047942"/>
    </source>
</evidence>
<evidence type="ECO:0000256" key="6">
    <source>
        <dbReference type="ARBA" id="ARBA00023125"/>
    </source>
</evidence>
<dbReference type="RefSeq" id="WP_137997110.1">
    <property type="nucleotide sequence ID" value="NZ_SJDU01000002.1"/>
</dbReference>
<proteinExistence type="predicted"/>
<accession>A0ABY2TV45</accession>
<evidence type="ECO:0000256" key="4">
    <source>
        <dbReference type="ARBA" id="ARBA00022691"/>
    </source>
</evidence>
<evidence type="ECO:0000313" key="12">
    <source>
        <dbReference type="EMBL" id="TKZ36418.1"/>
    </source>
</evidence>
<dbReference type="Pfam" id="PF07669">
    <property type="entry name" value="Eco57I"/>
    <property type="match status" value="1"/>
</dbReference>
<keyword evidence="13" id="KW-1185">Reference proteome</keyword>
<dbReference type="Gene3D" id="3.90.220.10">
    <property type="entry name" value="Adenine-n6-DNA-methyltransferase Taqi, Chain A, domain 2"/>
    <property type="match status" value="1"/>
</dbReference>
<dbReference type="EC" id="2.1.1.72" evidence="1"/>
<evidence type="ECO:0000259" key="10">
    <source>
        <dbReference type="Pfam" id="PF23653"/>
    </source>
</evidence>
<dbReference type="Pfam" id="PF23653">
    <property type="entry name" value="DUF7149"/>
    <property type="match status" value="1"/>
</dbReference>
<keyword evidence="6" id="KW-0238">DNA-binding</keyword>
<keyword evidence="3" id="KW-0808">Transferase</keyword>
<dbReference type="InterPro" id="IPR002052">
    <property type="entry name" value="DNA_methylase_N6_adenine_CS"/>
</dbReference>
<keyword evidence="5" id="KW-0680">Restriction system</keyword>
<keyword evidence="4" id="KW-0949">S-adenosyl-L-methionine</keyword>
<keyword evidence="2 12" id="KW-0489">Methyltransferase</keyword>
<dbReference type="InterPro" id="IPR050953">
    <property type="entry name" value="N4_N6_ade-DNA_methylase"/>
</dbReference>
<dbReference type="PANTHER" id="PTHR33841">
    <property type="entry name" value="DNA METHYLTRANSFERASE YEEA-RELATED"/>
    <property type="match status" value="1"/>
</dbReference>
<dbReference type="InterPro" id="IPR011639">
    <property type="entry name" value="MethylTrfase_TaqI-like_dom"/>
</dbReference>
<dbReference type="GO" id="GO:0008168">
    <property type="term" value="F:methyltransferase activity"/>
    <property type="evidence" value="ECO:0007669"/>
    <property type="project" value="UniProtKB-KW"/>
</dbReference>
<dbReference type="InterPro" id="IPR055573">
    <property type="entry name" value="DUF7149"/>
</dbReference>
<dbReference type="PANTHER" id="PTHR33841:SF1">
    <property type="entry name" value="DNA METHYLTRANSFERASE A"/>
    <property type="match status" value="1"/>
</dbReference>
<dbReference type="Pfam" id="PF12950">
    <property type="entry name" value="TaqI_C"/>
    <property type="match status" value="1"/>
</dbReference>
<dbReference type="GO" id="GO:0032259">
    <property type="term" value="P:methylation"/>
    <property type="evidence" value="ECO:0007669"/>
    <property type="project" value="UniProtKB-KW"/>
</dbReference>
<evidence type="ECO:0000256" key="3">
    <source>
        <dbReference type="ARBA" id="ARBA00022679"/>
    </source>
</evidence>